<feature type="binding site" evidence="4">
    <location>
        <position position="234"/>
    </location>
    <ligand>
        <name>a divalent metal cation</name>
        <dbReference type="ChEBI" id="CHEBI:60240"/>
        <label>1</label>
    </ligand>
</feature>
<dbReference type="InterPro" id="IPR002678">
    <property type="entry name" value="DUF34/NIF3"/>
</dbReference>
<evidence type="ECO:0000256" key="2">
    <source>
        <dbReference type="ARBA" id="ARBA00022112"/>
    </source>
</evidence>
<dbReference type="Pfam" id="PF01784">
    <property type="entry name" value="DUF34_NIF3"/>
    <property type="match status" value="1"/>
</dbReference>
<dbReference type="FunFam" id="3.40.1390.30:FF:000001">
    <property type="entry name" value="GTP cyclohydrolase 1 type 2"/>
    <property type="match status" value="1"/>
</dbReference>
<feature type="binding site" evidence="4">
    <location>
        <position position="238"/>
    </location>
    <ligand>
        <name>a divalent metal cation</name>
        <dbReference type="ChEBI" id="CHEBI:60240"/>
        <label>1</label>
    </ligand>
</feature>
<dbReference type="InterPro" id="IPR036069">
    <property type="entry name" value="DUF34/NIF3_sf"/>
</dbReference>
<evidence type="ECO:0000313" key="6">
    <source>
        <dbReference type="Proteomes" id="UP000261212"/>
    </source>
</evidence>
<keyword evidence="3 4" id="KW-0479">Metal-binding</keyword>
<accession>A0A3E3DZI6</accession>
<comment type="similarity">
    <text evidence="1">Belongs to the GTP cyclohydrolase I type 2/NIF3 family.</text>
</comment>
<dbReference type="RefSeq" id="WP_117532197.1">
    <property type="nucleotide sequence ID" value="NZ_QUSM01000003.1"/>
</dbReference>
<organism evidence="5 6">
    <name type="scientific">Anaerofustis stercorihominis</name>
    <dbReference type="NCBI Taxonomy" id="214853"/>
    <lineage>
        <taxon>Bacteria</taxon>
        <taxon>Bacillati</taxon>
        <taxon>Bacillota</taxon>
        <taxon>Clostridia</taxon>
        <taxon>Eubacteriales</taxon>
        <taxon>Eubacteriaceae</taxon>
        <taxon>Anaerofustis</taxon>
    </lineage>
</organism>
<dbReference type="EMBL" id="QUSM01000003">
    <property type="protein sequence ID" value="RGD74486.1"/>
    <property type="molecule type" value="Genomic_DNA"/>
</dbReference>
<gene>
    <name evidence="5" type="ORF">DW687_06910</name>
</gene>
<name>A0A3E3DZI6_9FIRM</name>
<dbReference type="PANTHER" id="PTHR13799:SF14">
    <property type="entry name" value="GTP CYCLOHYDROLASE 1 TYPE 2 HOMOLOG"/>
    <property type="match status" value="1"/>
</dbReference>
<comment type="caution">
    <text evidence="5">The sequence shown here is derived from an EMBL/GenBank/DDBJ whole genome shotgun (WGS) entry which is preliminary data.</text>
</comment>
<dbReference type="NCBIfam" id="TIGR00486">
    <property type="entry name" value="YbgI_SA1388"/>
    <property type="match status" value="1"/>
</dbReference>
<evidence type="ECO:0000256" key="3">
    <source>
        <dbReference type="ARBA" id="ARBA00022723"/>
    </source>
</evidence>
<dbReference type="AlphaFoldDB" id="A0A3E3DZI6"/>
<evidence type="ECO:0000313" key="5">
    <source>
        <dbReference type="EMBL" id="RGD74486.1"/>
    </source>
</evidence>
<evidence type="ECO:0000256" key="4">
    <source>
        <dbReference type="PIRSR" id="PIRSR602678-1"/>
    </source>
</evidence>
<dbReference type="Gene3D" id="3.40.1390.30">
    <property type="entry name" value="NIF3 (NGG1p interacting factor 3)-like"/>
    <property type="match status" value="2"/>
</dbReference>
<feature type="binding site" evidence="4">
    <location>
        <position position="65"/>
    </location>
    <ligand>
        <name>a divalent metal cation</name>
        <dbReference type="ChEBI" id="CHEBI:60240"/>
        <label>1</label>
    </ligand>
</feature>
<dbReference type="GO" id="GO:0046872">
    <property type="term" value="F:metal ion binding"/>
    <property type="evidence" value="ECO:0007669"/>
    <property type="project" value="UniProtKB-KW"/>
</dbReference>
<feature type="binding site" evidence="4">
    <location>
        <position position="64"/>
    </location>
    <ligand>
        <name>a divalent metal cation</name>
        <dbReference type="ChEBI" id="CHEBI:60240"/>
        <label>2</label>
    </ligand>
</feature>
<dbReference type="Proteomes" id="UP000261212">
    <property type="component" value="Unassembled WGS sequence"/>
</dbReference>
<reference evidence="5 6" key="1">
    <citation type="submission" date="2018-08" db="EMBL/GenBank/DDBJ databases">
        <title>A genome reference for cultivated species of the human gut microbiota.</title>
        <authorList>
            <person name="Zou Y."/>
            <person name="Xue W."/>
            <person name="Luo G."/>
        </authorList>
    </citation>
    <scope>NUCLEOTIDE SEQUENCE [LARGE SCALE GENOMIC DNA]</scope>
    <source>
        <strain evidence="5 6">AM25-6</strain>
    </source>
</reference>
<evidence type="ECO:0000256" key="1">
    <source>
        <dbReference type="ARBA" id="ARBA00006964"/>
    </source>
</evidence>
<protein>
    <recommendedName>
        <fullName evidence="2">GTP cyclohydrolase 1 type 2 homolog</fullName>
    </recommendedName>
</protein>
<dbReference type="SUPFAM" id="SSF102705">
    <property type="entry name" value="NIF3 (NGG1p interacting factor 3)-like"/>
    <property type="match status" value="1"/>
</dbReference>
<dbReference type="PANTHER" id="PTHR13799">
    <property type="entry name" value="NGG1 INTERACTING FACTOR 3"/>
    <property type="match status" value="1"/>
</dbReference>
<sequence>MRVKDVIEYINVFANESFQYEWDNSGFQLGNRNDEVRRILITLDITNEVIDEAIREHCDMIISHHPLFFSTSMNIEQSSIKGDMIFKLIKNNINVYSAHTPMDVSTIGLNMFMAKKLGLSEIEPLERYVSGKCEDDANLFGLGAVGNLDTRMPVNIDGLLKKVKKAYNTNVLKVTNNYNTHGILSKVALCTGAGGDLLEMVKEKGAKVFITSDTKYHEMQEFVDNDIVLINVGHYNAEICFLEIMNELLKMKFHEIELIKSEEKNVESFAYFV</sequence>
<feature type="binding site" evidence="4">
    <location>
        <position position="103"/>
    </location>
    <ligand>
        <name>a divalent metal cation</name>
        <dbReference type="ChEBI" id="CHEBI:60240"/>
        <label>1</label>
    </ligand>
</feature>
<proteinExistence type="inferred from homology"/>
<dbReference type="GO" id="GO:0005737">
    <property type="term" value="C:cytoplasm"/>
    <property type="evidence" value="ECO:0007669"/>
    <property type="project" value="TreeGrafter"/>
</dbReference>